<name>A0AAN7WCG6_9PEZI</name>
<accession>A0AAN7WCG6</accession>
<comment type="caution">
    <text evidence="1">The sequence shown here is derived from an EMBL/GenBank/DDBJ whole genome shotgun (WGS) entry which is preliminary data.</text>
</comment>
<gene>
    <name evidence="1" type="ORF">LTR97_008330</name>
</gene>
<organism evidence="1 2">
    <name type="scientific">Elasticomyces elasticus</name>
    <dbReference type="NCBI Taxonomy" id="574655"/>
    <lineage>
        <taxon>Eukaryota</taxon>
        <taxon>Fungi</taxon>
        <taxon>Dikarya</taxon>
        <taxon>Ascomycota</taxon>
        <taxon>Pezizomycotina</taxon>
        <taxon>Dothideomycetes</taxon>
        <taxon>Dothideomycetidae</taxon>
        <taxon>Mycosphaerellales</taxon>
        <taxon>Teratosphaeriaceae</taxon>
        <taxon>Elasticomyces</taxon>
    </lineage>
</organism>
<dbReference type="AlphaFoldDB" id="A0AAN7WCG6"/>
<evidence type="ECO:0000313" key="1">
    <source>
        <dbReference type="EMBL" id="KAK5695910.1"/>
    </source>
</evidence>
<dbReference type="Proteomes" id="UP001310594">
    <property type="component" value="Unassembled WGS sequence"/>
</dbReference>
<reference evidence="1" key="1">
    <citation type="submission" date="2023-08" db="EMBL/GenBank/DDBJ databases">
        <title>Black Yeasts Isolated from many extreme environments.</title>
        <authorList>
            <person name="Coleine C."/>
            <person name="Stajich J.E."/>
            <person name="Selbmann L."/>
        </authorList>
    </citation>
    <scope>NUCLEOTIDE SEQUENCE</scope>
    <source>
        <strain evidence="1">CCFEE 5810</strain>
    </source>
</reference>
<proteinExistence type="predicted"/>
<protein>
    <submittedName>
        <fullName evidence="1">Uncharacterized protein</fullName>
    </submittedName>
</protein>
<sequence length="180" mass="19974">MDSSVGNAQDGKLLEEYDVLFYNKKIKNDLIAARKRAGIKQTPFASKVANNRLHDTTFDLLSPNSDIPQDIKHMISAMQALDSAHIAATRPNAGTRLEEIRVKLGAWTKILRQEVPGEVVSPNFTDMPEPTAGRYALYRFVKSRLKEAVAELKDGNRPSLADELERGFPDYLGASQCVVS</sequence>
<dbReference type="EMBL" id="JAVRQU010000013">
    <property type="protein sequence ID" value="KAK5695910.1"/>
    <property type="molecule type" value="Genomic_DNA"/>
</dbReference>
<evidence type="ECO:0000313" key="2">
    <source>
        <dbReference type="Proteomes" id="UP001310594"/>
    </source>
</evidence>